<dbReference type="InterPro" id="IPR036390">
    <property type="entry name" value="WH_DNA-bd_sf"/>
</dbReference>
<dbReference type="EMBL" id="VJZA01000179">
    <property type="protein sequence ID" value="TVT13207.1"/>
    <property type="molecule type" value="Genomic_DNA"/>
</dbReference>
<evidence type="ECO:0000313" key="3">
    <source>
        <dbReference type="EMBL" id="TVT13207.1"/>
    </source>
</evidence>
<evidence type="ECO:0000256" key="1">
    <source>
        <dbReference type="SAM" id="MobiDB-lite"/>
    </source>
</evidence>
<reference evidence="3 4" key="1">
    <citation type="submission" date="2019-07" db="EMBL/GenBank/DDBJ databases">
        <title>New species of Amycolatopsis and Streptomyces.</title>
        <authorList>
            <person name="Duangmal K."/>
            <person name="Teo W.F.A."/>
            <person name="Lipun K."/>
        </authorList>
    </citation>
    <scope>NUCLEOTIDE SEQUENCE [LARGE SCALE GENOMIC DNA]</scope>
    <source>
        <strain evidence="3 4">JCM 30562</strain>
    </source>
</reference>
<dbReference type="RefSeq" id="WP_144646301.1">
    <property type="nucleotide sequence ID" value="NZ_BNAX01000053.1"/>
</dbReference>
<feature type="region of interest" description="Disordered" evidence="1">
    <location>
        <begin position="48"/>
        <end position="72"/>
    </location>
</feature>
<evidence type="ECO:0000259" key="2">
    <source>
        <dbReference type="PROSITE" id="PS51077"/>
    </source>
</evidence>
<protein>
    <submittedName>
        <fullName evidence="3">Helix-turn-helix domain-containing protein</fullName>
    </submittedName>
</protein>
<evidence type="ECO:0000313" key="4">
    <source>
        <dbReference type="Proteomes" id="UP000318578"/>
    </source>
</evidence>
<gene>
    <name evidence="3" type="ORF">FNH06_39365</name>
</gene>
<sequence>MALESTNRALVVLDMLATSNPGPSIRRVSEQLGLSRSATHRILQSLAEEGYATQSPQASTRSDLVSSSWPHA</sequence>
<name>A0A557ZMF8_9PSEU</name>
<dbReference type="Pfam" id="PF09339">
    <property type="entry name" value="HTH_IclR"/>
    <property type="match status" value="1"/>
</dbReference>
<keyword evidence="4" id="KW-1185">Reference proteome</keyword>
<accession>A0A557ZMF8</accession>
<dbReference type="Gene3D" id="1.10.10.10">
    <property type="entry name" value="Winged helix-like DNA-binding domain superfamily/Winged helix DNA-binding domain"/>
    <property type="match status" value="1"/>
</dbReference>
<organism evidence="3 4">
    <name type="scientific">Amycolatopsis acidiphila</name>
    <dbReference type="NCBI Taxonomy" id="715473"/>
    <lineage>
        <taxon>Bacteria</taxon>
        <taxon>Bacillati</taxon>
        <taxon>Actinomycetota</taxon>
        <taxon>Actinomycetes</taxon>
        <taxon>Pseudonocardiales</taxon>
        <taxon>Pseudonocardiaceae</taxon>
        <taxon>Amycolatopsis</taxon>
    </lineage>
</organism>
<proteinExistence type="predicted"/>
<feature type="compositionally biased region" description="Polar residues" evidence="1">
    <location>
        <begin position="52"/>
        <end position="72"/>
    </location>
</feature>
<dbReference type="InterPro" id="IPR005471">
    <property type="entry name" value="Tscrpt_reg_IclR_N"/>
</dbReference>
<dbReference type="GO" id="GO:0006355">
    <property type="term" value="P:regulation of DNA-templated transcription"/>
    <property type="evidence" value="ECO:0007669"/>
    <property type="project" value="InterPro"/>
</dbReference>
<dbReference type="OrthoDB" id="156285at2"/>
<dbReference type="SMART" id="SM00346">
    <property type="entry name" value="HTH_ICLR"/>
    <property type="match status" value="1"/>
</dbReference>
<dbReference type="Proteomes" id="UP000318578">
    <property type="component" value="Unassembled WGS sequence"/>
</dbReference>
<dbReference type="AlphaFoldDB" id="A0A557ZMF8"/>
<dbReference type="PROSITE" id="PS51077">
    <property type="entry name" value="HTH_ICLR"/>
    <property type="match status" value="1"/>
</dbReference>
<dbReference type="InterPro" id="IPR036388">
    <property type="entry name" value="WH-like_DNA-bd_sf"/>
</dbReference>
<dbReference type="GO" id="GO:0003677">
    <property type="term" value="F:DNA binding"/>
    <property type="evidence" value="ECO:0007669"/>
    <property type="project" value="InterPro"/>
</dbReference>
<feature type="domain" description="HTH iclR-type" evidence="2">
    <location>
        <begin position="3"/>
        <end position="65"/>
    </location>
</feature>
<comment type="caution">
    <text evidence="3">The sequence shown here is derived from an EMBL/GenBank/DDBJ whole genome shotgun (WGS) entry which is preliminary data.</text>
</comment>
<dbReference type="SUPFAM" id="SSF46785">
    <property type="entry name" value="Winged helix' DNA-binding domain"/>
    <property type="match status" value="1"/>
</dbReference>